<comment type="similarity">
    <text evidence="6">Belongs to the heme-containing dehydratase family.</text>
</comment>
<accession>A0AA96WGE5</accession>
<evidence type="ECO:0000256" key="2">
    <source>
        <dbReference type="ARBA" id="ARBA00022617"/>
    </source>
</evidence>
<dbReference type="Pfam" id="PF13816">
    <property type="entry name" value="Dehydratase_hem"/>
    <property type="match status" value="1"/>
</dbReference>
<dbReference type="EMBL" id="CP053586">
    <property type="protein sequence ID" value="WNZ24140.1"/>
    <property type="molecule type" value="Genomic_DNA"/>
</dbReference>
<evidence type="ECO:0000256" key="6">
    <source>
        <dbReference type="ARBA" id="ARBA00034312"/>
    </source>
</evidence>
<gene>
    <name evidence="7" type="ORF">HJG54_15590</name>
</gene>
<evidence type="ECO:0000313" key="7">
    <source>
        <dbReference type="EMBL" id="WNZ24140.1"/>
    </source>
</evidence>
<dbReference type="InterPro" id="IPR025702">
    <property type="entry name" value="OXD"/>
</dbReference>
<dbReference type="GO" id="GO:0016829">
    <property type="term" value="F:lyase activity"/>
    <property type="evidence" value="ECO:0007669"/>
    <property type="project" value="UniProtKB-KW"/>
</dbReference>
<protein>
    <submittedName>
        <fullName evidence="7">Phenylacetaldoxime dehydratase family protein</fullName>
    </submittedName>
</protein>
<proteinExistence type="inferred from homology"/>
<name>A0AA96WGE5_9CYAN</name>
<evidence type="ECO:0000256" key="4">
    <source>
        <dbReference type="ARBA" id="ARBA00023004"/>
    </source>
</evidence>
<keyword evidence="2" id="KW-0349">Heme</keyword>
<keyword evidence="4" id="KW-0408">Iron</keyword>
<evidence type="ECO:0000256" key="1">
    <source>
        <dbReference type="ARBA" id="ARBA00001970"/>
    </source>
</evidence>
<evidence type="ECO:0000256" key="3">
    <source>
        <dbReference type="ARBA" id="ARBA00022723"/>
    </source>
</evidence>
<dbReference type="GO" id="GO:0046872">
    <property type="term" value="F:metal ion binding"/>
    <property type="evidence" value="ECO:0007669"/>
    <property type="project" value="UniProtKB-KW"/>
</dbReference>
<organism evidence="7">
    <name type="scientific">Leptolyngbya sp. NK1-12</name>
    <dbReference type="NCBI Taxonomy" id="2547451"/>
    <lineage>
        <taxon>Bacteria</taxon>
        <taxon>Bacillati</taxon>
        <taxon>Cyanobacteriota</taxon>
        <taxon>Cyanophyceae</taxon>
        <taxon>Leptolyngbyales</taxon>
        <taxon>Leptolyngbyaceae</taxon>
        <taxon>Leptolyngbya group</taxon>
        <taxon>Leptolyngbya</taxon>
    </lineage>
</organism>
<dbReference type="AlphaFoldDB" id="A0AA96WGE5"/>
<sequence>MIEGESLQPQKYPVNHVPACAAWTAVFPKSMTHLIYLQLGFQVVQAAEPQQNPISWTDPFSTSRVPAKLDQMRAWFSLPNAPRHLDCGVYDDLDGNRNWVFFAYWDDYDTYQRWIAQPEVDQWWSSPQADDSFGYWRELAIIPTNHIETIQQADRDHGCMHFLQREVTEVHDYWGAARDRIPASTTNDFSSSLGETLPSPKIQETKGYQIKLTAPANVCHVRSAQDLIMTGAEQRQTYLQKVEPSLRRGMEYILANPVETGCISCRYIREVTLAGEPLDKTCGTLFFLSLAHLEHWAESHPTHQAIYGMFNQMIEHHSQEELELALWHETSVLPKGHMQAEYVNCSPTTGFLPYFTNEQTKQSIAVPIASR</sequence>
<keyword evidence="5" id="KW-0456">Lyase</keyword>
<reference evidence="7" key="1">
    <citation type="submission" date="2020-05" db="EMBL/GenBank/DDBJ databases">
        <authorList>
            <person name="Zhu T."/>
            <person name="Keshari N."/>
            <person name="Lu X."/>
        </authorList>
    </citation>
    <scope>NUCLEOTIDE SEQUENCE</scope>
    <source>
        <strain evidence="7">NK1-12</strain>
    </source>
</reference>
<evidence type="ECO:0000256" key="5">
    <source>
        <dbReference type="ARBA" id="ARBA00023239"/>
    </source>
</evidence>
<comment type="cofactor">
    <cofactor evidence="1">
        <name>heme b</name>
        <dbReference type="ChEBI" id="CHEBI:60344"/>
    </cofactor>
</comment>
<dbReference type="RefSeq" id="WP_316429790.1">
    <property type="nucleotide sequence ID" value="NZ_CP053586.1"/>
</dbReference>
<keyword evidence="3" id="KW-0479">Metal-binding</keyword>